<evidence type="ECO:0000313" key="1">
    <source>
        <dbReference type="EMBL" id="RLN27844.1"/>
    </source>
</evidence>
<evidence type="ECO:0000313" key="2">
    <source>
        <dbReference type="Proteomes" id="UP000275267"/>
    </source>
</evidence>
<dbReference type="AlphaFoldDB" id="A0A3L6SX43"/>
<sequence>MVEARAHVEKIQRERFYIGREERNPLAEDIHQAISYLSEELDSKDVHFLMELIQIRKIVQQKVLGEHEKNVCKNRIINNLIY</sequence>
<dbReference type="OrthoDB" id="1262810at2759"/>
<keyword evidence="2" id="KW-1185">Reference proteome</keyword>
<dbReference type="STRING" id="4540.A0A3L6SX43"/>
<protein>
    <submittedName>
        <fullName evidence="1">Uncharacterized protein</fullName>
    </submittedName>
</protein>
<dbReference type="Proteomes" id="UP000275267">
    <property type="component" value="Unassembled WGS sequence"/>
</dbReference>
<dbReference type="EMBL" id="PQIB02000003">
    <property type="protein sequence ID" value="RLN27844.1"/>
    <property type="molecule type" value="Genomic_DNA"/>
</dbReference>
<proteinExistence type="predicted"/>
<name>A0A3L6SX43_PANMI</name>
<reference evidence="2" key="1">
    <citation type="journal article" date="2019" name="Nat. Commun.">
        <title>The genome of broomcorn millet.</title>
        <authorList>
            <person name="Zou C."/>
            <person name="Miki D."/>
            <person name="Li D."/>
            <person name="Tang Q."/>
            <person name="Xiao L."/>
            <person name="Rajput S."/>
            <person name="Deng P."/>
            <person name="Jia W."/>
            <person name="Huang R."/>
            <person name="Zhang M."/>
            <person name="Sun Y."/>
            <person name="Hu J."/>
            <person name="Fu X."/>
            <person name="Schnable P.S."/>
            <person name="Li F."/>
            <person name="Zhang H."/>
            <person name="Feng B."/>
            <person name="Zhu X."/>
            <person name="Liu R."/>
            <person name="Schnable J.C."/>
            <person name="Zhu J.-K."/>
            <person name="Zhang H."/>
        </authorList>
    </citation>
    <scope>NUCLEOTIDE SEQUENCE [LARGE SCALE GENOMIC DNA]</scope>
</reference>
<accession>A0A3L6SX43</accession>
<comment type="caution">
    <text evidence="1">The sequence shown here is derived from an EMBL/GenBank/DDBJ whole genome shotgun (WGS) entry which is preliminary data.</text>
</comment>
<gene>
    <name evidence="1" type="ORF">C2845_PM05G18300</name>
</gene>
<organism evidence="1 2">
    <name type="scientific">Panicum miliaceum</name>
    <name type="common">Proso millet</name>
    <name type="synonym">Broomcorn millet</name>
    <dbReference type="NCBI Taxonomy" id="4540"/>
    <lineage>
        <taxon>Eukaryota</taxon>
        <taxon>Viridiplantae</taxon>
        <taxon>Streptophyta</taxon>
        <taxon>Embryophyta</taxon>
        <taxon>Tracheophyta</taxon>
        <taxon>Spermatophyta</taxon>
        <taxon>Magnoliopsida</taxon>
        <taxon>Liliopsida</taxon>
        <taxon>Poales</taxon>
        <taxon>Poaceae</taxon>
        <taxon>PACMAD clade</taxon>
        <taxon>Panicoideae</taxon>
        <taxon>Panicodae</taxon>
        <taxon>Paniceae</taxon>
        <taxon>Panicinae</taxon>
        <taxon>Panicum</taxon>
        <taxon>Panicum sect. Panicum</taxon>
    </lineage>
</organism>